<dbReference type="InterPro" id="IPR036812">
    <property type="entry name" value="NAD(P)_OxRdtase_dom_sf"/>
</dbReference>
<dbReference type="PROSITE" id="PS51318">
    <property type="entry name" value="TAT"/>
    <property type="match status" value="1"/>
</dbReference>
<dbReference type="InterPro" id="IPR006311">
    <property type="entry name" value="TAT_signal"/>
</dbReference>
<name>A0A7S7SIT8_PALFE</name>
<dbReference type="PANTHER" id="PTHR42686:SF1">
    <property type="entry name" value="GH17980P-RELATED"/>
    <property type="match status" value="1"/>
</dbReference>
<evidence type="ECO:0000313" key="2">
    <source>
        <dbReference type="EMBL" id="QOY86469.1"/>
    </source>
</evidence>
<proteinExistence type="predicted"/>
<keyword evidence="3" id="KW-1185">Reference proteome</keyword>
<dbReference type="PANTHER" id="PTHR42686">
    <property type="entry name" value="GH17980P-RELATED"/>
    <property type="match status" value="1"/>
</dbReference>
<dbReference type="InterPro" id="IPR020471">
    <property type="entry name" value="AKR"/>
</dbReference>
<dbReference type="SUPFAM" id="SSF51430">
    <property type="entry name" value="NAD(P)-linked oxidoreductase"/>
    <property type="match status" value="1"/>
</dbReference>
<feature type="domain" description="NADP-dependent oxidoreductase" evidence="1">
    <location>
        <begin position="66"/>
        <end position="296"/>
    </location>
</feature>
<dbReference type="Proteomes" id="UP000593892">
    <property type="component" value="Chromosome"/>
</dbReference>
<dbReference type="RefSeq" id="WP_194448138.1">
    <property type="nucleotide sequence ID" value="NZ_CP063849.1"/>
</dbReference>
<gene>
    <name evidence="2" type="ORF">IRI77_27230</name>
</gene>
<sequence length="473" mass="51102">MISRREILSVLGAVPAAGVLGPGPLFAQAATTFPKRLLGRTGRTVVPLALGGQASLQWTKPGIDPADIIVRAVQLGLNYLDTANAYGPSQMNYGEAFRRLHLTPSDTSYDRALRQKLFVATKTGRRLALDPSGSGLTAVDELKRSLTQIFGDGKGFIPEGAYVDSIQIHNLTTLEQVNQVYEGFAERGSKRPERIGALAGLLDYRDGTNYTGLNPERRHYVKHIGVTGHQSSPVLMSAIRRDSENVIDTVLVALNANDRLCSSHQNNVLPLAISRGLGVIAMKVFADGAYYGKQPRFSRTPDDVILSVGNQEAVAYSDLVRYSVSLPGVSCAIIGTGMINREKPEADQMVANLTAAMSDLPSEIERVRIEKDSEARHGAATNYFQEKTNTLVQPVSVNLKRDSDRVIVEWTTALAGREPLQSYEVRAGGKVLLSLPFRPQMYELPLSVSLPASAIGDATVTVVASPAPPQARA</sequence>
<protein>
    <submittedName>
        <fullName evidence="2">Aldo/keto reductase</fullName>
    </submittedName>
</protein>
<dbReference type="Pfam" id="PF00248">
    <property type="entry name" value="Aldo_ket_red"/>
    <property type="match status" value="1"/>
</dbReference>
<dbReference type="GO" id="GO:0005829">
    <property type="term" value="C:cytosol"/>
    <property type="evidence" value="ECO:0007669"/>
    <property type="project" value="TreeGrafter"/>
</dbReference>
<dbReference type="InterPro" id="IPR023210">
    <property type="entry name" value="NADP_OxRdtase_dom"/>
</dbReference>
<accession>A0A7S7SIT8</accession>
<organism evidence="2 3">
    <name type="scientific">Paludibaculum fermentans</name>
    <dbReference type="NCBI Taxonomy" id="1473598"/>
    <lineage>
        <taxon>Bacteria</taxon>
        <taxon>Pseudomonadati</taxon>
        <taxon>Acidobacteriota</taxon>
        <taxon>Terriglobia</taxon>
        <taxon>Bryobacterales</taxon>
        <taxon>Bryobacteraceae</taxon>
        <taxon>Paludibaculum</taxon>
    </lineage>
</organism>
<evidence type="ECO:0000259" key="1">
    <source>
        <dbReference type="Pfam" id="PF00248"/>
    </source>
</evidence>
<reference evidence="2 3" key="1">
    <citation type="submission" date="2020-10" db="EMBL/GenBank/DDBJ databases">
        <title>Complete genome sequence of Paludibaculum fermentans P105T, a facultatively anaerobic acidobacterium capable of dissimilatory Fe(III) reduction.</title>
        <authorList>
            <person name="Dedysh S.N."/>
            <person name="Beletsky A.V."/>
            <person name="Kulichevskaya I.S."/>
            <person name="Mardanov A.V."/>
            <person name="Ravin N.V."/>
        </authorList>
    </citation>
    <scope>NUCLEOTIDE SEQUENCE [LARGE SCALE GENOMIC DNA]</scope>
    <source>
        <strain evidence="2 3">P105</strain>
    </source>
</reference>
<evidence type="ECO:0000313" key="3">
    <source>
        <dbReference type="Proteomes" id="UP000593892"/>
    </source>
</evidence>
<dbReference type="GO" id="GO:0016491">
    <property type="term" value="F:oxidoreductase activity"/>
    <property type="evidence" value="ECO:0007669"/>
    <property type="project" value="InterPro"/>
</dbReference>
<dbReference type="EMBL" id="CP063849">
    <property type="protein sequence ID" value="QOY86469.1"/>
    <property type="molecule type" value="Genomic_DNA"/>
</dbReference>
<dbReference type="Gene3D" id="3.20.20.100">
    <property type="entry name" value="NADP-dependent oxidoreductase domain"/>
    <property type="match status" value="1"/>
</dbReference>
<dbReference type="KEGG" id="pfer:IRI77_27230"/>
<dbReference type="AlphaFoldDB" id="A0A7S7SIT8"/>